<feature type="region of interest" description="Disordered" evidence="1">
    <location>
        <begin position="51"/>
        <end position="216"/>
    </location>
</feature>
<dbReference type="Proteomes" id="UP001066276">
    <property type="component" value="Chromosome 4_2"/>
</dbReference>
<reference evidence="2" key="1">
    <citation type="journal article" date="2022" name="bioRxiv">
        <title>Sequencing and chromosome-scale assembly of the giantPleurodeles waltlgenome.</title>
        <authorList>
            <person name="Brown T."/>
            <person name="Elewa A."/>
            <person name="Iarovenko S."/>
            <person name="Subramanian E."/>
            <person name="Araus A.J."/>
            <person name="Petzold A."/>
            <person name="Susuki M."/>
            <person name="Suzuki K.-i.T."/>
            <person name="Hayashi T."/>
            <person name="Toyoda A."/>
            <person name="Oliveira C."/>
            <person name="Osipova E."/>
            <person name="Leigh N.D."/>
            <person name="Simon A."/>
            <person name="Yun M.H."/>
        </authorList>
    </citation>
    <scope>NUCLEOTIDE SEQUENCE</scope>
    <source>
        <strain evidence="2">20211129_DDA</strain>
        <tissue evidence="2">Liver</tissue>
    </source>
</reference>
<evidence type="ECO:0000256" key="1">
    <source>
        <dbReference type="SAM" id="MobiDB-lite"/>
    </source>
</evidence>
<evidence type="ECO:0000313" key="2">
    <source>
        <dbReference type="EMBL" id="KAJ1163128.1"/>
    </source>
</evidence>
<comment type="caution">
    <text evidence="2">The sequence shown here is derived from an EMBL/GenBank/DDBJ whole genome shotgun (WGS) entry which is preliminary data.</text>
</comment>
<dbReference type="AlphaFoldDB" id="A0AAV7SGD3"/>
<organism evidence="2 3">
    <name type="scientific">Pleurodeles waltl</name>
    <name type="common">Iberian ribbed newt</name>
    <dbReference type="NCBI Taxonomy" id="8319"/>
    <lineage>
        <taxon>Eukaryota</taxon>
        <taxon>Metazoa</taxon>
        <taxon>Chordata</taxon>
        <taxon>Craniata</taxon>
        <taxon>Vertebrata</taxon>
        <taxon>Euteleostomi</taxon>
        <taxon>Amphibia</taxon>
        <taxon>Batrachia</taxon>
        <taxon>Caudata</taxon>
        <taxon>Salamandroidea</taxon>
        <taxon>Salamandridae</taxon>
        <taxon>Pleurodelinae</taxon>
        <taxon>Pleurodeles</taxon>
    </lineage>
</organism>
<evidence type="ECO:0000313" key="3">
    <source>
        <dbReference type="Proteomes" id="UP001066276"/>
    </source>
</evidence>
<name>A0AAV7SGD3_PLEWA</name>
<accession>A0AAV7SGD3</accession>
<dbReference type="EMBL" id="JANPWB010000008">
    <property type="protein sequence ID" value="KAJ1163128.1"/>
    <property type="molecule type" value="Genomic_DNA"/>
</dbReference>
<gene>
    <name evidence="2" type="ORF">NDU88_003591</name>
</gene>
<feature type="compositionally biased region" description="Basic and acidic residues" evidence="1">
    <location>
        <begin position="180"/>
        <end position="192"/>
    </location>
</feature>
<sequence>MQSHVPIESLWHAWQRNNNNKDNHNNNNDNNNNTNNILILRVSVTGRSAPRFQTTPLSRRESAPGVPARESSTRKCFPTQTSGLRTPGALQVGEGRDSRLEGQKERGAEGRKERGTGGRKERGAEGRKEQRAGSRKERGVEGQKDRVVQGWKERGVGGRREWRVGGATGKPTSSRKKRNRPEDAHRDLRETRSTPPHPWRGVANTGRIVPPGTSTT</sequence>
<feature type="compositionally biased region" description="Basic and acidic residues" evidence="1">
    <location>
        <begin position="94"/>
        <end position="163"/>
    </location>
</feature>
<protein>
    <submittedName>
        <fullName evidence="2">Uncharacterized protein</fullName>
    </submittedName>
</protein>
<keyword evidence="3" id="KW-1185">Reference proteome</keyword>
<proteinExistence type="predicted"/>